<feature type="active site" evidence="1">
    <location>
        <position position="10"/>
    </location>
</feature>
<organism evidence="3 4">
    <name type="scientific">Potamilus streckersoni</name>
    <dbReference type="NCBI Taxonomy" id="2493646"/>
    <lineage>
        <taxon>Eukaryota</taxon>
        <taxon>Metazoa</taxon>
        <taxon>Spiralia</taxon>
        <taxon>Lophotrochozoa</taxon>
        <taxon>Mollusca</taxon>
        <taxon>Bivalvia</taxon>
        <taxon>Autobranchia</taxon>
        <taxon>Heteroconchia</taxon>
        <taxon>Palaeoheterodonta</taxon>
        <taxon>Unionida</taxon>
        <taxon>Unionoidea</taxon>
        <taxon>Unionidae</taxon>
        <taxon>Ambleminae</taxon>
        <taxon>Lampsilini</taxon>
        <taxon>Potamilus</taxon>
    </lineage>
</organism>
<dbReference type="Proteomes" id="UP001195483">
    <property type="component" value="Unassembled WGS sequence"/>
</dbReference>
<dbReference type="PROSITE" id="PS50215">
    <property type="entry name" value="ADAM_MEPRO"/>
    <property type="match status" value="1"/>
</dbReference>
<proteinExistence type="predicted"/>
<dbReference type="EMBL" id="JAEAOA010001898">
    <property type="protein sequence ID" value="KAK3598198.1"/>
    <property type="molecule type" value="Genomic_DNA"/>
</dbReference>
<comment type="caution">
    <text evidence="1">Lacks conserved residue(s) required for the propagation of feature annotation.</text>
</comment>
<accession>A0AAE0W153</accession>
<evidence type="ECO:0000259" key="2">
    <source>
        <dbReference type="PROSITE" id="PS50215"/>
    </source>
</evidence>
<reference evidence="3" key="3">
    <citation type="submission" date="2023-05" db="EMBL/GenBank/DDBJ databases">
        <authorList>
            <person name="Smith C.H."/>
        </authorList>
    </citation>
    <scope>NUCLEOTIDE SEQUENCE</scope>
    <source>
        <strain evidence="3">CHS0354</strain>
        <tissue evidence="3">Mantle</tissue>
    </source>
</reference>
<reference evidence="3" key="2">
    <citation type="journal article" date="2021" name="Genome Biol. Evol.">
        <title>Developing a high-quality reference genome for a parasitic bivalve with doubly uniparental inheritance (Bivalvia: Unionida).</title>
        <authorList>
            <person name="Smith C.H."/>
        </authorList>
    </citation>
    <scope>NUCLEOTIDE SEQUENCE</scope>
    <source>
        <strain evidence="3">CHS0354</strain>
        <tissue evidence="3">Mantle</tissue>
    </source>
</reference>
<dbReference type="AlphaFoldDB" id="A0AAE0W153"/>
<dbReference type="InterPro" id="IPR001590">
    <property type="entry name" value="Peptidase_M12B"/>
</dbReference>
<name>A0AAE0W153_9BIVA</name>
<feature type="domain" description="Peptidase M12B" evidence="2">
    <location>
        <begin position="1"/>
        <end position="80"/>
    </location>
</feature>
<dbReference type="Pfam" id="PF01421">
    <property type="entry name" value="Reprolysin"/>
    <property type="match status" value="1"/>
</dbReference>
<gene>
    <name evidence="3" type="ORF">CHS0354_031934</name>
</gene>
<sequence>MDWHSTLWTELHMVIGAAHDGEEDAVDCKAEDEFIMNPYVPTFDPNKMYSRNPWQFSNCTVRNFKTSLKAKRRVCQKPQQMKGNF</sequence>
<reference evidence="3" key="1">
    <citation type="journal article" date="2021" name="Genome Biol. Evol.">
        <title>A High-Quality Reference Genome for a Parasitic Bivalve with Doubly Uniparental Inheritance (Bivalvia: Unionida).</title>
        <authorList>
            <person name="Smith C.H."/>
        </authorList>
    </citation>
    <scope>NUCLEOTIDE SEQUENCE</scope>
    <source>
        <strain evidence="3">CHS0354</strain>
    </source>
</reference>
<dbReference type="GO" id="GO:0006508">
    <property type="term" value="P:proteolysis"/>
    <property type="evidence" value="ECO:0007669"/>
    <property type="project" value="InterPro"/>
</dbReference>
<evidence type="ECO:0000256" key="1">
    <source>
        <dbReference type="PROSITE-ProRule" id="PRU00276"/>
    </source>
</evidence>
<dbReference type="InterPro" id="IPR024079">
    <property type="entry name" value="MetalloPept_cat_dom_sf"/>
</dbReference>
<dbReference type="GO" id="GO:0004222">
    <property type="term" value="F:metalloendopeptidase activity"/>
    <property type="evidence" value="ECO:0007669"/>
    <property type="project" value="InterPro"/>
</dbReference>
<dbReference type="Gene3D" id="3.40.390.10">
    <property type="entry name" value="Collagenase (Catalytic Domain)"/>
    <property type="match status" value="1"/>
</dbReference>
<evidence type="ECO:0000313" key="3">
    <source>
        <dbReference type="EMBL" id="KAK3598198.1"/>
    </source>
</evidence>
<protein>
    <recommendedName>
        <fullName evidence="2">Peptidase M12B domain-containing protein</fullName>
    </recommendedName>
</protein>
<keyword evidence="4" id="KW-1185">Reference proteome</keyword>
<dbReference type="SUPFAM" id="SSF55486">
    <property type="entry name" value="Metalloproteases ('zincins'), catalytic domain"/>
    <property type="match status" value="1"/>
</dbReference>
<comment type="caution">
    <text evidence="3">The sequence shown here is derived from an EMBL/GenBank/DDBJ whole genome shotgun (WGS) entry which is preliminary data.</text>
</comment>
<evidence type="ECO:0000313" key="4">
    <source>
        <dbReference type="Proteomes" id="UP001195483"/>
    </source>
</evidence>